<keyword evidence="2" id="KW-1185">Reference proteome</keyword>
<dbReference type="AlphaFoldDB" id="A0AAV4F5I4"/>
<gene>
    <name evidence="1" type="ORF">ElyMa_003737300</name>
</gene>
<dbReference type="EMBL" id="BMAT01007661">
    <property type="protein sequence ID" value="GFR68653.1"/>
    <property type="molecule type" value="Genomic_DNA"/>
</dbReference>
<protein>
    <submittedName>
        <fullName evidence="1">CCHC-type zinc finger, nucleic acid binding protein a</fullName>
    </submittedName>
</protein>
<evidence type="ECO:0000313" key="2">
    <source>
        <dbReference type="Proteomes" id="UP000762676"/>
    </source>
</evidence>
<accession>A0AAV4F5I4</accession>
<dbReference type="Pfam" id="PF14223">
    <property type="entry name" value="Retrotran_gag_2"/>
    <property type="match status" value="1"/>
</dbReference>
<comment type="caution">
    <text evidence="1">The sequence shown here is derived from an EMBL/GenBank/DDBJ whole genome shotgun (WGS) entry which is preliminary data.</text>
</comment>
<name>A0AAV4F5I4_9GAST</name>
<organism evidence="1 2">
    <name type="scientific">Elysia marginata</name>
    <dbReference type="NCBI Taxonomy" id="1093978"/>
    <lineage>
        <taxon>Eukaryota</taxon>
        <taxon>Metazoa</taxon>
        <taxon>Spiralia</taxon>
        <taxon>Lophotrochozoa</taxon>
        <taxon>Mollusca</taxon>
        <taxon>Gastropoda</taxon>
        <taxon>Heterobranchia</taxon>
        <taxon>Euthyneura</taxon>
        <taxon>Panpulmonata</taxon>
        <taxon>Sacoglossa</taxon>
        <taxon>Placobranchoidea</taxon>
        <taxon>Plakobranchidae</taxon>
        <taxon>Elysia</taxon>
    </lineage>
</organism>
<proteinExistence type="predicted"/>
<reference evidence="1 2" key="1">
    <citation type="journal article" date="2021" name="Elife">
        <title>Chloroplast acquisition without the gene transfer in kleptoplastic sea slugs, Plakobranchus ocellatus.</title>
        <authorList>
            <person name="Maeda T."/>
            <person name="Takahashi S."/>
            <person name="Yoshida T."/>
            <person name="Shimamura S."/>
            <person name="Takaki Y."/>
            <person name="Nagai Y."/>
            <person name="Toyoda A."/>
            <person name="Suzuki Y."/>
            <person name="Arimoto A."/>
            <person name="Ishii H."/>
            <person name="Satoh N."/>
            <person name="Nishiyama T."/>
            <person name="Hasebe M."/>
            <person name="Maruyama T."/>
            <person name="Minagawa J."/>
            <person name="Obokata J."/>
            <person name="Shigenobu S."/>
        </authorList>
    </citation>
    <scope>NUCLEOTIDE SEQUENCE [LARGE SCALE GENOMIC DNA]</scope>
</reference>
<dbReference type="Proteomes" id="UP000762676">
    <property type="component" value="Unassembled WGS sequence"/>
</dbReference>
<evidence type="ECO:0000313" key="1">
    <source>
        <dbReference type="EMBL" id="GFR68653.1"/>
    </source>
</evidence>
<sequence>MATQNLTGYGPSHMSRIAQFNGDEPNLPKENDEDVTDYIIRAETTASALREAKEKIGDSLLIAMILKGLPEAYRSFTTGITQKKDNVFSRFQSCPQEL</sequence>